<evidence type="ECO:0000313" key="3">
    <source>
        <dbReference type="Proteomes" id="UP000316008"/>
    </source>
</evidence>
<keyword evidence="1" id="KW-0732">Signal</keyword>
<name>A0A556MRS0_9FLAO</name>
<dbReference type="AlphaFoldDB" id="A0A556MRS0"/>
<organism evidence="2 3">
    <name type="scientific">Fluviicola chungangensis</name>
    <dbReference type="NCBI Taxonomy" id="2597671"/>
    <lineage>
        <taxon>Bacteria</taxon>
        <taxon>Pseudomonadati</taxon>
        <taxon>Bacteroidota</taxon>
        <taxon>Flavobacteriia</taxon>
        <taxon>Flavobacteriales</taxon>
        <taxon>Crocinitomicaceae</taxon>
        <taxon>Fluviicola</taxon>
    </lineage>
</organism>
<feature type="signal peptide" evidence="1">
    <location>
        <begin position="1"/>
        <end position="23"/>
    </location>
</feature>
<feature type="chain" id="PRO_5022103729" description="DUF4783 domain-containing protein" evidence="1">
    <location>
        <begin position="24"/>
        <end position="142"/>
    </location>
</feature>
<gene>
    <name evidence="2" type="ORF">FO442_12155</name>
</gene>
<dbReference type="RefSeq" id="WP_144333465.1">
    <property type="nucleotide sequence ID" value="NZ_VLPL01000005.1"/>
</dbReference>
<dbReference type="EMBL" id="VLPL01000005">
    <property type="protein sequence ID" value="TSJ42512.1"/>
    <property type="molecule type" value="Genomic_DNA"/>
</dbReference>
<evidence type="ECO:0008006" key="4">
    <source>
        <dbReference type="Google" id="ProtNLM"/>
    </source>
</evidence>
<protein>
    <recommendedName>
        <fullName evidence="4">DUF4783 domain-containing protein</fullName>
    </recommendedName>
</protein>
<keyword evidence="3" id="KW-1185">Reference proteome</keyword>
<dbReference type="OrthoDB" id="677427at2"/>
<reference evidence="2 3" key="1">
    <citation type="submission" date="2019-07" db="EMBL/GenBank/DDBJ databases">
        <authorList>
            <person name="Huq M.A."/>
        </authorList>
    </citation>
    <scope>NUCLEOTIDE SEQUENCE [LARGE SCALE GENOMIC DNA]</scope>
    <source>
        <strain evidence="2 3">MAH-3</strain>
    </source>
</reference>
<proteinExistence type="predicted"/>
<evidence type="ECO:0000256" key="1">
    <source>
        <dbReference type="SAM" id="SignalP"/>
    </source>
</evidence>
<sequence>MKLQLIKGALALFLLQICPLSIGQTVTQQLTSEEIANRVAYVHGSDFVMTNPTLVTALGNVMTNRIEYGISPQMENEKYPLLSSFPLMAKANPTIQGADFANFNLSTFNPLVYNLEFFSDKIQVIRIDNTNYIMVVKPIVRS</sequence>
<dbReference type="Proteomes" id="UP000316008">
    <property type="component" value="Unassembled WGS sequence"/>
</dbReference>
<evidence type="ECO:0000313" key="2">
    <source>
        <dbReference type="EMBL" id="TSJ42512.1"/>
    </source>
</evidence>
<accession>A0A556MRS0</accession>
<comment type="caution">
    <text evidence="2">The sequence shown here is derived from an EMBL/GenBank/DDBJ whole genome shotgun (WGS) entry which is preliminary data.</text>
</comment>